<gene>
    <name evidence="1" type="ORF">NHX12_006481</name>
</gene>
<evidence type="ECO:0000313" key="1">
    <source>
        <dbReference type="EMBL" id="KAJ3594149.1"/>
    </source>
</evidence>
<dbReference type="OrthoDB" id="10059413at2759"/>
<dbReference type="Gene3D" id="3.30.70.1820">
    <property type="entry name" value="L1 transposable element, RRM domain"/>
    <property type="match status" value="1"/>
</dbReference>
<proteinExistence type="predicted"/>
<organism evidence="1 2">
    <name type="scientific">Muraenolepis orangiensis</name>
    <name type="common">Patagonian moray cod</name>
    <dbReference type="NCBI Taxonomy" id="630683"/>
    <lineage>
        <taxon>Eukaryota</taxon>
        <taxon>Metazoa</taxon>
        <taxon>Chordata</taxon>
        <taxon>Craniata</taxon>
        <taxon>Vertebrata</taxon>
        <taxon>Euteleostomi</taxon>
        <taxon>Actinopterygii</taxon>
        <taxon>Neopterygii</taxon>
        <taxon>Teleostei</taxon>
        <taxon>Neoteleostei</taxon>
        <taxon>Acanthomorphata</taxon>
        <taxon>Zeiogadaria</taxon>
        <taxon>Gadariae</taxon>
        <taxon>Gadiformes</taxon>
        <taxon>Muraenolepidoidei</taxon>
        <taxon>Muraenolepididae</taxon>
        <taxon>Muraenolepis</taxon>
    </lineage>
</organism>
<dbReference type="EMBL" id="JANIIK010000112">
    <property type="protein sequence ID" value="KAJ3594149.1"/>
    <property type="molecule type" value="Genomic_DNA"/>
</dbReference>
<protein>
    <submittedName>
        <fullName evidence="1">Uncharacterized protein</fullName>
    </submittedName>
</protein>
<dbReference type="Proteomes" id="UP001148018">
    <property type="component" value="Unassembled WGS sequence"/>
</dbReference>
<dbReference type="InterPro" id="IPR004244">
    <property type="entry name" value="Transposase_22"/>
</dbReference>
<dbReference type="AlphaFoldDB" id="A0A9Q0DTC6"/>
<reference evidence="1" key="1">
    <citation type="submission" date="2022-07" db="EMBL/GenBank/DDBJ databases">
        <title>Chromosome-level genome of Muraenolepis orangiensis.</title>
        <authorList>
            <person name="Kim J."/>
        </authorList>
    </citation>
    <scope>NUCLEOTIDE SEQUENCE</scope>
    <source>
        <strain evidence="1">KU_S4_2022</strain>
        <tissue evidence="1">Muscle</tissue>
    </source>
</reference>
<name>A0A9Q0DTC6_9TELE</name>
<accession>A0A9Q0DTC6</accession>
<keyword evidence="2" id="KW-1185">Reference proteome</keyword>
<comment type="caution">
    <text evidence="1">The sequence shown here is derived from an EMBL/GenBank/DDBJ whole genome shotgun (WGS) entry which is preliminary data.</text>
</comment>
<dbReference type="PANTHER" id="PTHR11505">
    <property type="entry name" value="L1 TRANSPOSABLE ELEMENT-RELATED"/>
    <property type="match status" value="1"/>
</dbReference>
<sequence length="221" mass="25507">MDLAAFDLEGFVDSRPAEPPEGRLACHDTALWCGLTKLLYDYSNTTITIEDNTRLLYKVEDLENRSRRSNLRIVGIPKKTEAQDPVSFMLSFFAEILGSDFFPTPPVLDRANRIGPASADKERNWPRVFIVCFHYHRDKGQVARRRGEQLYFRGNKVIQDHSANTARKRSAFNAVKGKLHEKKVKFGIQMPALRLWVVHDGTRVFFDSPEQAQTFYDRHFT</sequence>
<evidence type="ECO:0000313" key="2">
    <source>
        <dbReference type="Proteomes" id="UP001148018"/>
    </source>
</evidence>